<dbReference type="Proteomes" id="UP001432166">
    <property type="component" value="Chromosome"/>
</dbReference>
<gene>
    <name evidence="1" type="ORF">OG288_36760</name>
</gene>
<sequence length="44" mass="4592">MTCAPRDVPSNAAADTTVVHTVRTVRADSGRLDALAPSPGRTEQ</sequence>
<protein>
    <submittedName>
        <fullName evidence="1">Uncharacterized protein</fullName>
    </submittedName>
</protein>
<dbReference type="EMBL" id="CP108133">
    <property type="protein sequence ID" value="WTP53386.1"/>
    <property type="molecule type" value="Genomic_DNA"/>
</dbReference>
<evidence type="ECO:0000313" key="1">
    <source>
        <dbReference type="EMBL" id="WTP53386.1"/>
    </source>
</evidence>
<evidence type="ECO:0000313" key="2">
    <source>
        <dbReference type="Proteomes" id="UP001432166"/>
    </source>
</evidence>
<accession>A0ABZ1JRV1</accession>
<proteinExistence type="predicted"/>
<keyword evidence="2" id="KW-1185">Reference proteome</keyword>
<dbReference type="RefSeq" id="WP_328939177.1">
    <property type="nucleotide sequence ID" value="NZ_CP108133.1"/>
</dbReference>
<reference evidence="1" key="1">
    <citation type="submission" date="2022-10" db="EMBL/GenBank/DDBJ databases">
        <title>The complete genomes of actinobacterial strains from the NBC collection.</title>
        <authorList>
            <person name="Joergensen T.S."/>
            <person name="Alvarez Arevalo M."/>
            <person name="Sterndorff E.B."/>
            <person name="Faurdal D."/>
            <person name="Vuksanovic O."/>
            <person name="Mourched A.-S."/>
            <person name="Charusanti P."/>
            <person name="Shaw S."/>
            <person name="Blin K."/>
            <person name="Weber T."/>
        </authorList>
    </citation>
    <scope>NUCLEOTIDE SEQUENCE</scope>
    <source>
        <strain evidence="1">NBC_00189</strain>
    </source>
</reference>
<name>A0ABZ1JRV1_9ACTN</name>
<organism evidence="1 2">
    <name type="scientific">Streptomyces tauricus</name>
    <dbReference type="NCBI Taxonomy" id="68274"/>
    <lineage>
        <taxon>Bacteria</taxon>
        <taxon>Bacillati</taxon>
        <taxon>Actinomycetota</taxon>
        <taxon>Actinomycetes</taxon>
        <taxon>Kitasatosporales</taxon>
        <taxon>Streptomycetaceae</taxon>
        <taxon>Streptomyces</taxon>
        <taxon>Streptomyces aurantiacus group</taxon>
    </lineage>
</organism>